<dbReference type="OMA" id="VGCWIRW"/>
<dbReference type="AlphaFoldDB" id="A0A1J1H9A0"/>
<dbReference type="Pfam" id="PF07690">
    <property type="entry name" value="MFS_1"/>
    <property type="match status" value="1"/>
</dbReference>
<dbReference type="RefSeq" id="XP_028534375.1">
    <property type="nucleotide sequence ID" value="XM_028678047.1"/>
</dbReference>
<dbReference type="InterPro" id="IPR011701">
    <property type="entry name" value="MFS"/>
</dbReference>
<comment type="subcellular location">
    <subcellularLocation>
        <location evidence="1">Membrane</location>
        <topology evidence="1">Multi-pass membrane protein</topology>
    </subcellularLocation>
</comment>
<keyword evidence="2 5" id="KW-0812">Transmembrane</keyword>
<evidence type="ECO:0000256" key="3">
    <source>
        <dbReference type="ARBA" id="ARBA00022989"/>
    </source>
</evidence>
<organism evidence="6 7">
    <name type="scientific">Plasmodium relictum</name>
    <dbReference type="NCBI Taxonomy" id="85471"/>
    <lineage>
        <taxon>Eukaryota</taxon>
        <taxon>Sar</taxon>
        <taxon>Alveolata</taxon>
        <taxon>Apicomplexa</taxon>
        <taxon>Aconoidasida</taxon>
        <taxon>Haemosporida</taxon>
        <taxon>Plasmodiidae</taxon>
        <taxon>Plasmodium</taxon>
        <taxon>Plasmodium (Haemamoeba)</taxon>
    </lineage>
</organism>
<accession>A0A1J1H9A0</accession>
<dbReference type="InterPro" id="IPR049680">
    <property type="entry name" value="FLVCR1-2_SLC49-like"/>
</dbReference>
<feature type="transmembrane region" description="Helical" evidence="5">
    <location>
        <begin position="352"/>
        <end position="372"/>
    </location>
</feature>
<proteinExistence type="predicted"/>
<evidence type="ECO:0000313" key="6">
    <source>
        <dbReference type="EMBL" id="CRH01375.1"/>
    </source>
</evidence>
<protein>
    <submittedName>
        <fullName evidence="6">MFS-type transporter, putative</fullName>
    </submittedName>
</protein>
<dbReference type="GeneID" id="39737503"/>
<dbReference type="KEGG" id="prel:PRELSG_1225900"/>
<dbReference type="SUPFAM" id="SSF103473">
    <property type="entry name" value="MFS general substrate transporter"/>
    <property type="match status" value="1"/>
</dbReference>
<keyword evidence="4 5" id="KW-0472">Membrane</keyword>
<dbReference type="Proteomes" id="UP000220158">
    <property type="component" value="Chromosome 12"/>
</dbReference>
<feature type="transmembrane region" description="Helical" evidence="5">
    <location>
        <begin position="111"/>
        <end position="132"/>
    </location>
</feature>
<dbReference type="GO" id="GO:0016020">
    <property type="term" value="C:membrane"/>
    <property type="evidence" value="ECO:0007669"/>
    <property type="project" value="UniProtKB-SubCell"/>
</dbReference>
<dbReference type="OrthoDB" id="422206at2759"/>
<dbReference type="InterPro" id="IPR036259">
    <property type="entry name" value="MFS_trans_sf"/>
</dbReference>
<evidence type="ECO:0000256" key="2">
    <source>
        <dbReference type="ARBA" id="ARBA00022692"/>
    </source>
</evidence>
<gene>
    <name evidence="6" type="ORF">PRELSG_1225900</name>
</gene>
<keyword evidence="3 5" id="KW-1133">Transmembrane helix</keyword>
<feature type="transmembrane region" description="Helical" evidence="5">
    <location>
        <begin position="267"/>
        <end position="292"/>
    </location>
</feature>
<evidence type="ECO:0000256" key="5">
    <source>
        <dbReference type="SAM" id="Phobius"/>
    </source>
</evidence>
<reference evidence="6 7" key="1">
    <citation type="submission" date="2015-04" db="EMBL/GenBank/DDBJ databases">
        <authorList>
            <consortium name="Pathogen Informatics"/>
        </authorList>
    </citation>
    <scope>NUCLEOTIDE SEQUENCE [LARGE SCALE GENOMIC DNA]</scope>
    <source>
        <strain evidence="6 7">SGS1</strain>
    </source>
</reference>
<dbReference type="GO" id="GO:0022857">
    <property type="term" value="F:transmembrane transporter activity"/>
    <property type="evidence" value="ECO:0007669"/>
    <property type="project" value="InterPro"/>
</dbReference>
<dbReference type="EMBL" id="LN835307">
    <property type="protein sequence ID" value="CRH01375.1"/>
    <property type="molecule type" value="Genomic_DNA"/>
</dbReference>
<feature type="transmembrane region" description="Helical" evidence="5">
    <location>
        <begin position="412"/>
        <end position="433"/>
    </location>
</feature>
<feature type="transmembrane region" description="Helical" evidence="5">
    <location>
        <begin position="139"/>
        <end position="160"/>
    </location>
</feature>
<feature type="transmembrane region" description="Helical" evidence="5">
    <location>
        <begin position="172"/>
        <end position="191"/>
    </location>
</feature>
<feature type="transmembrane region" description="Helical" evidence="5">
    <location>
        <begin position="298"/>
        <end position="317"/>
    </location>
</feature>
<dbReference type="VEuPathDB" id="PlasmoDB:PRELSG_1225900"/>
<feature type="transmembrane region" description="Helical" evidence="5">
    <location>
        <begin position="16"/>
        <end position="37"/>
    </location>
</feature>
<name>A0A1J1H9A0_PLARL</name>
<dbReference type="PANTHER" id="PTHR10924">
    <property type="entry name" value="MAJOR FACILITATOR SUPERFAMILY PROTEIN-RELATED"/>
    <property type="match status" value="1"/>
</dbReference>
<dbReference type="Gene3D" id="1.20.1250.20">
    <property type="entry name" value="MFS general substrate transporter like domains"/>
    <property type="match status" value="1"/>
</dbReference>
<dbReference type="PANTHER" id="PTHR10924:SF6">
    <property type="entry name" value="SOLUTE CARRIER FAMILY 49 MEMBER A3"/>
    <property type="match status" value="1"/>
</dbReference>
<evidence type="ECO:0000256" key="1">
    <source>
        <dbReference type="ARBA" id="ARBA00004141"/>
    </source>
</evidence>
<keyword evidence="7" id="KW-1185">Reference proteome</keyword>
<sequence length="607" mass="69861">MQGYIGDNFKLYKRRWLMLFYFSYCCMVDNLICFTFAPINNICYELYGISNNIFPQVYFIIYSIFSIPLSFLLSEFSLRTNVVFSSLLQFIGCFLRYLFWNNLKLVMFGQFLSSIGQIIFVNAPPEVSLIWFPVDERIISTSVSIISNVLGTAIIYLYAPFIVINKDDVKELLFSICLISFIGSTLVIFFFESCPPIPPSKTAEALNLNFNKKKNNENDNYYLSFDNSEVTRSKLSLKNFGRELNRFLCDLKIEVVNILSKKDIVKILIIFCYSECLISSFSADMSIVLKGISVNKGYFAVSGSLFIFNTVLGSALLCFNANSKYFKKLIILCISMIMTVCVLLNFTNNNILIIIIISLIGFWSGPIQPISVEMASIAVYPISSNLCTSILQVVSFTVSAIFISLFSYISKYYNITILVFFLSIFMLAISLNIQTIRKKPINALTFSIRSGLIKRNTFHTHKFGDFFNNNDNTQELLENYNDLSMLPSDSKILDDYSNPPSVLRMYSHFSSTPRNSSTSTSKYSNKSEESIFKIKEMKNNCIEDFYKIHLSKKLNLQNLRKELLFYDHKMETLNKTTKSYSNINYDDYNTICKYDIKKMNAMNYYSI</sequence>
<evidence type="ECO:0000313" key="7">
    <source>
        <dbReference type="Proteomes" id="UP000220158"/>
    </source>
</evidence>
<evidence type="ECO:0000256" key="4">
    <source>
        <dbReference type="ARBA" id="ARBA00023136"/>
    </source>
</evidence>
<feature type="transmembrane region" description="Helical" evidence="5">
    <location>
        <begin position="57"/>
        <end position="74"/>
    </location>
</feature>
<feature type="transmembrane region" description="Helical" evidence="5">
    <location>
        <begin position="384"/>
        <end position="406"/>
    </location>
</feature>
<feature type="transmembrane region" description="Helical" evidence="5">
    <location>
        <begin position="81"/>
        <end position="99"/>
    </location>
</feature>